<gene>
    <name evidence="1" type="ORF">POM88_033659</name>
</gene>
<name>A0AAD8HHT1_9APIA</name>
<dbReference type="Proteomes" id="UP001237642">
    <property type="component" value="Unassembled WGS sequence"/>
</dbReference>
<comment type="caution">
    <text evidence="1">The sequence shown here is derived from an EMBL/GenBank/DDBJ whole genome shotgun (WGS) entry which is preliminary data.</text>
</comment>
<evidence type="ECO:0000313" key="2">
    <source>
        <dbReference type="Proteomes" id="UP001237642"/>
    </source>
</evidence>
<accession>A0AAD8HHT1</accession>
<dbReference type="EMBL" id="JAUIZM010000008">
    <property type="protein sequence ID" value="KAK1367567.1"/>
    <property type="molecule type" value="Genomic_DNA"/>
</dbReference>
<evidence type="ECO:0000313" key="1">
    <source>
        <dbReference type="EMBL" id="KAK1367567.1"/>
    </source>
</evidence>
<protein>
    <submittedName>
        <fullName evidence="1">Uncharacterized protein</fullName>
    </submittedName>
</protein>
<reference evidence="1" key="1">
    <citation type="submission" date="2023-02" db="EMBL/GenBank/DDBJ databases">
        <title>Genome of toxic invasive species Heracleum sosnowskyi carries increased number of genes despite the absence of recent whole-genome duplications.</title>
        <authorList>
            <person name="Schelkunov M."/>
            <person name="Shtratnikova V."/>
            <person name="Makarenko M."/>
            <person name="Klepikova A."/>
            <person name="Omelchenko D."/>
            <person name="Novikova G."/>
            <person name="Obukhova E."/>
            <person name="Bogdanov V."/>
            <person name="Penin A."/>
            <person name="Logacheva M."/>
        </authorList>
    </citation>
    <scope>NUCLEOTIDE SEQUENCE</scope>
    <source>
        <strain evidence="1">Hsosn_3</strain>
        <tissue evidence="1">Leaf</tissue>
    </source>
</reference>
<keyword evidence="2" id="KW-1185">Reference proteome</keyword>
<sequence>MARLLPCLKAAEPGVDMMGGMTDMDGVGAIGAGGEFTETGLMAGGVIMTGGLAIGDGVIVIGGGDITRGNGAMVVEGDIAGAWPEDKTASISDKVSVSTASESVMTFSVCP</sequence>
<reference evidence="1" key="2">
    <citation type="submission" date="2023-05" db="EMBL/GenBank/DDBJ databases">
        <authorList>
            <person name="Schelkunov M.I."/>
        </authorList>
    </citation>
    <scope>NUCLEOTIDE SEQUENCE</scope>
    <source>
        <strain evidence="1">Hsosn_3</strain>
        <tissue evidence="1">Leaf</tissue>
    </source>
</reference>
<organism evidence="1 2">
    <name type="scientific">Heracleum sosnowskyi</name>
    <dbReference type="NCBI Taxonomy" id="360622"/>
    <lineage>
        <taxon>Eukaryota</taxon>
        <taxon>Viridiplantae</taxon>
        <taxon>Streptophyta</taxon>
        <taxon>Embryophyta</taxon>
        <taxon>Tracheophyta</taxon>
        <taxon>Spermatophyta</taxon>
        <taxon>Magnoliopsida</taxon>
        <taxon>eudicotyledons</taxon>
        <taxon>Gunneridae</taxon>
        <taxon>Pentapetalae</taxon>
        <taxon>asterids</taxon>
        <taxon>campanulids</taxon>
        <taxon>Apiales</taxon>
        <taxon>Apiaceae</taxon>
        <taxon>Apioideae</taxon>
        <taxon>apioid superclade</taxon>
        <taxon>Tordylieae</taxon>
        <taxon>Tordyliinae</taxon>
        <taxon>Heracleum</taxon>
    </lineage>
</organism>
<dbReference type="AlphaFoldDB" id="A0AAD8HHT1"/>
<proteinExistence type="predicted"/>